<dbReference type="InterPro" id="IPR006132">
    <property type="entry name" value="Asp/Orn_carbamoyltranf_P-bd"/>
</dbReference>
<evidence type="ECO:0000259" key="8">
    <source>
        <dbReference type="Pfam" id="PF00185"/>
    </source>
</evidence>
<dbReference type="UniPathway" id="UPA00070">
    <property type="reaction ID" value="UER00116"/>
</dbReference>
<evidence type="ECO:0000256" key="2">
    <source>
        <dbReference type="ARBA" id="ARBA00008896"/>
    </source>
</evidence>
<dbReference type="EC" id="2.1.3.2" evidence="7"/>
<comment type="catalytic activity">
    <reaction evidence="6 7">
        <text>carbamoyl phosphate + L-aspartate = N-carbamoyl-L-aspartate + phosphate + H(+)</text>
        <dbReference type="Rhea" id="RHEA:20013"/>
        <dbReference type="ChEBI" id="CHEBI:15378"/>
        <dbReference type="ChEBI" id="CHEBI:29991"/>
        <dbReference type="ChEBI" id="CHEBI:32814"/>
        <dbReference type="ChEBI" id="CHEBI:43474"/>
        <dbReference type="ChEBI" id="CHEBI:58228"/>
        <dbReference type="EC" id="2.1.3.2"/>
    </reaction>
</comment>
<feature type="binding site" evidence="7">
    <location>
        <position position="269"/>
    </location>
    <ligand>
        <name>carbamoyl phosphate</name>
        <dbReference type="ChEBI" id="CHEBI:58228"/>
    </ligand>
</feature>
<feature type="binding site" evidence="7">
    <location>
        <position position="135"/>
    </location>
    <ligand>
        <name>carbamoyl phosphate</name>
        <dbReference type="ChEBI" id="CHEBI:58228"/>
    </ligand>
</feature>
<evidence type="ECO:0000256" key="3">
    <source>
        <dbReference type="ARBA" id="ARBA00022679"/>
    </source>
</evidence>
<comment type="caution">
    <text evidence="10">The sequence shown here is derived from an EMBL/GenBank/DDBJ whole genome shotgun (WGS) entry which is preliminary data.</text>
</comment>
<accession>A0A1B9R0E8</accession>
<dbReference type="Pfam" id="PF00185">
    <property type="entry name" value="OTCace"/>
    <property type="match status" value="1"/>
</dbReference>
<dbReference type="EMBL" id="MAJZ01000374">
    <property type="protein sequence ID" value="OCH77417.1"/>
    <property type="molecule type" value="Genomic_DNA"/>
</dbReference>
<dbReference type="NCBIfam" id="TIGR00670">
    <property type="entry name" value="asp_carb_tr"/>
    <property type="match status" value="1"/>
</dbReference>
<feature type="binding site" evidence="7">
    <location>
        <position position="85"/>
    </location>
    <ligand>
        <name>L-aspartate</name>
        <dbReference type="ChEBI" id="CHEBI:29991"/>
    </ligand>
</feature>
<dbReference type="GO" id="GO:0006207">
    <property type="term" value="P:'de novo' pyrimidine nucleobase biosynthetic process"/>
    <property type="evidence" value="ECO:0007669"/>
    <property type="project" value="InterPro"/>
</dbReference>
<dbReference type="Proteomes" id="UP000093173">
    <property type="component" value="Unassembled WGS sequence"/>
</dbReference>
<evidence type="ECO:0000313" key="11">
    <source>
        <dbReference type="Proteomes" id="UP000093173"/>
    </source>
</evidence>
<dbReference type="NCBIfam" id="NF002032">
    <property type="entry name" value="PRK00856.1"/>
    <property type="match status" value="1"/>
</dbReference>
<feature type="binding site" evidence="7">
    <location>
        <position position="106"/>
    </location>
    <ligand>
        <name>carbamoyl phosphate</name>
        <dbReference type="ChEBI" id="CHEBI:58228"/>
    </ligand>
</feature>
<feature type="binding site" evidence="7">
    <location>
        <position position="168"/>
    </location>
    <ligand>
        <name>L-aspartate</name>
        <dbReference type="ChEBI" id="CHEBI:29991"/>
    </ligand>
</feature>
<evidence type="ECO:0000313" key="10">
    <source>
        <dbReference type="EMBL" id="OCH77417.1"/>
    </source>
</evidence>
<dbReference type="InterPro" id="IPR006130">
    <property type="entry name" value="Asp/Orn_carbamoylTrfase"/>
</dbReference>
<gene>
    <name evidence="7" type="primary">pyrB</name>
    <name evidence="10" type="ORF">A6E14_07620</name>
</gene>
<evidence type="ECO:0000256" key="5">
    <source>
        <dbReference type="ARBA" id="ARBA00043884"/>
    </source>
</evidence>
<feature type="binding site" evidence="7">
    <location>
        <position position="268"/>
    </location>
    <ligand>
        <name>carbamoyl phosphate</name>
        <dbReference type="ChEBI" id="CHEBI:58228"/>
    </ligand>
</feature>
<feature type="binding site" evidence="7">
    <location>
        <position position="138"/>
    </location>
    <ligand>
        <name>carbamoyl phosphate</name>
        <dbReference type="ChEBI" id="CHEBI:58228"/>
    </ligand>
</feature>
<feature type="domain" description="Aspartate/ornithine carbamoyltransferase Asp/Orn-binding" evidence="8">
    <location>
        <begin position="155"/>
        <end position="303"/>
    </location>
</feature>
<dbReference type="PANTHER" id="PTHR45753">
    <property type="entry name" value="ORNITHINE CARBAMOYLTRANSFERASE, MITOCHONDRIAL"/>
    <property type="match status" value="1"/>
</dbReference>
<dbReference type="AlphaFoldDB" id="A0A1B9R0E8"/>
<feature type="domain" description="Aspartate/ornithine carbamoyltransferase carbamoyl-P binding" evidence="9">
    <location>
        <begin position="8"/>
        <end position="148"/>
    </location>
</feature>
<dbReference type="SUPFAM" id="SSF53671">
    <property type="entry name" value="Aspartate/ornithine carbamoyltransferase"/>
    <property type="match status" value="1"/>
</dbReference>
<evidence type="ECO:0000259" key="9">
    <source>
        <dbReference type="Pfam" id="PF02729"/>
    </source>
</evidence>
<dbReference type="InterPro" id="IPR036901">
    <property type="entry name" value="Asp/Orn_carbamoylTrfase_sf"/>
</dbReference>
<comment type="pathway">
    <text evidence="1 7">Pyrimidine metabolism; UMP biosynthesis via de novo pathway; (S)-dihydroorotate from bicarbonate: step 2/3.</text>
</comment>
<keyword evidence="11" id="KW-1185">Reference proteome</keyword>
<dbReference type="RefSeq" id="WP_017034487.1">
    <property type="nucleotide sequence ID" value="NZ_JBNGCH010000374.1"/>
</dbReference>
<feature type="binding site" evidence="7">
    <location>
        <position position="230"/>
    </location>
    <ligand>
        <name>L-aspartate</name>
        <dbReference type="ChEBI" id="CHEBI:29991"/>
    </ligand>
</feature>
<dbReference type="PANTHER" id="PTHR45753:SF6">
    <property type="entry name" value="ASPARTATE CARBAMOYLTRANSFERASE"/>
    <property type="match status" value="1"/>
</dbReference>
<dbReference type="GO" id="GO:0044205">
    <property type="term" value="P:'de novo' UMP biosynthetic process"/>
    <property type="evidence" value="ECO:0007669"/>
    <property type="project" value="UniProtKB-UniRule"/>
</dbReference>
<comment type="subunit">
    <text evidence="7">Heterododecamer (2C3:3R2) of six catalytic PyrB chains organized as two trimers (C3), and six regulatory PyrI chains organized as three dimers (R2).</text>
</comment>
<dbReference type="FunFam" id="3.40.50.1370:FF:000002">
    <property type="entry name" value="Aspartate carbamoyltransferase 2"/>
    <property type="match status" value="1"/>
</dbReference>
<dbReference type="PROSITE" id="PS00097">
    <property type="entry name" value="CARBAMOYLTRANSFERASE"/>
    <property type="match status" value="1"/>
</dbReference>
<dbReference type="GO" id="GO:0006520">
    <property type="term" value="P:amino acid metabolic process"/>
    <property type="evidence" value="ECO:0007669"/>
    <property type="project" value="InterPro"/>
</dbReference>
<sequence>MTNSLYQKHIISIPELSREELELIVNTAGQLKSHPQPELIKNKVIASCFFEPSTRTRLSFETAIQRIGGDVIGFDSGGNTSLAKKGETLADSVQVISSYVDAFVMRHPQEGAARLASEFSNGTPVINAGDGANQHPTQTLLDLFSISETQGRLDDLNVAFVGDLKYGRTVHSLTQALAKFSNVRFFFVAPDALAMPDYICEELDEANIQYSLHTDMETVIPELDILYMTRVQKERFDESEYAHIKSAYILTASMLEGARENLKVLHPLPRVDEITTDVDKTPHAYYFEQAENGVYAREALLALVLNPSISNSNLS</sequence>
<dbReference type="InterPro" id="IPR002082">
    <property type="entry name" value="Asp_carbamoyltransf"/>
</dbReference>
<evidence type="ECO:0000256" key="7">
    <source>
        <dbReference type="HAMAP-Rule" id="MF_00001"/>
    </source>
</evidence>
<dbReference type="GO" id="GO:0016597">
    <property type="term" value="F:amino acid binding"/>
    <property type="evidence" value="ECO:0007669"/>
    <property type="project" value="InterPro"/>
</dbReference>
<evidence type="ECO:0000256" key="4">
    <source>
        <dbReference type="ARBA" id="ARBA00022975"/>
    </source>
</evidence>
<name>A0A1B9R0E8_9VIBR</name>
<comment type="function">
    <text evidence="5 7">Catalyzes the condensation of carbamoyl phosphate and aspartate to form carbamoyl aspartate and inorganic phosphate, the committed step in the de novo pyrimidine nucleotide biosynthesis pathway.</text>
</comment>
<dbReference type="PRINTS" id="PR00100">
    <property type="entry name" value="AOTCASE"/>
</dbReference>
<dbReference type="InterPro" id="IPR006131">
    <property type="entry name" value="Asp_carbamoyltransf_Asp/Orn-bd"/>
</dbReference>
<dbReference type="Pfam" id="PF02729">
    <property type="entry name" value="OTCace_N"/>
    <property type="match status" value="1"/>
</dbReference>
<dbReference type="Gene3D" id="3.40.50.1370">
    <property type="entry name" value="Aspartate/ornithine carbamoyltransferase"/>
    <property type="match status" value="2"/>
</dbReference>
<evidence type="ECO:0000256" key="6">
    <source>
        <dbReference type="ARBA" id="ARBA00048859"/>
    </source>
</evidence>
<feature type="binding site" evidence="7">
    <location>
        <position position="56"/>
    </location>
    <ligand>
        <name>carbamoyl phosphate</name>
        <dbReference type="ChEBI" id="CHEBI:58228"/>
    </ligand>
</feature>
<protein>
    <recommendedName>
        <fullName evidence="7">Aspartate carbamoyltransferase</fullName>
        <ecNumber evidence="7">2.1.3.2</ecNumber>
    </recommendedName>
    <alternativeName>
        <fullName evidence="7">Aspartate transcarbamylase</fullName>
        <shortName evidence="7">ATCase</shortName>
    </alternativeName>
</protein>
<proteinExistence type="inferred from homology"/>
<keyword evidence="4 7" id="KW-0665">Pyrimidine biosynthesis</keyword>
<dbReference type="PRINTS" id="PR00101">
    <property type="entry name" value="ATCASE"/>
</dbReference>
<dbReference type="GO" id="GO:0004070">
    <property type="term" value="F:aspartate carbamoyltransferase activity"/>
    <property type="evidence" value="ECO:0007669"/>
    <property type="project" value="UniProtKB-UniRule"/>
</dbReference>
<dbReference type="FunFam" id="3.40.50.1370:FF:000001">
    <property type="entry name" value="Aspartate carbamoyltransferase"/>
    <property type="match status" value="1"/>
</dbReference>
<reference evidence="11" key="1">
    <citation type="submission" date="2016-06" db="EMBL/GenBank/DDBJ databases">
        <authorList>
            <person name="Hehemann J.-H."/>
            <person name="Arevalo P."/>
            <person name="Datta M.S."/>
            <person name="Polz M.F."/>
        </authorList>
    </citation>
    <scope>NUCLEOTIDE SEQUENCE [LARGE SCALE GENOMIC DNA]</scope>
    <source>
        <strain evidence="11">9CSC122</strain>
    </source>
</reference>
<dbReference type="HAMAP" id="MF_00001">
    <property type="entry name" value="Asp_carb_tr"/>
    <property type="match status" value="1"/>
</dbReference>
<evidence type="ECO:0000256" key="1">
    <source>
        <dbReference type="ARBA" id="ARBA00004852"/>
    </source>
</evidence>
<dbReference type="GO" id="GO:0005829">
    <property type="term" value="C:cytosol"/>
    <property type="evidence" value="ECO:0007669"/>
    <property type="project" value="TreeGrafter"/>
</dbReference>
<comment type="similarity">
    <text evidence="2 7">Belongs to the aspartate/ornithine carbamoyltransferase superfamily. ATCase family.</text>
</comment>
<feature type="binding site" evidence="7">
    <location>
        <position position="55"/>
    </location>
    <ligand>
        <name>carbamoyl phosphate</name>
        <dbReference type="ChEBI" id="CHEBI:58228"/>
    </ligand>
</feature>
<keyword evidence="3 7" id="KW-0808">Transferase</keyword>
<organism evidence="10 11">
    <name type="scientific">Vibrio genomosp. F10</name>
    <dbReference type="NCBI Taxonomy" id="723171"/>
    <lineage>
        <taxon>Bacteria</taxon>
        <taxon>Pseudomonadati</taxon>
        <taxon>Pseudomonadota</taxon>
        <taxon>Gammaproteobacteria</taxon>
        <taxon>Vibrionales</taxon>
        <taxon>Vibrionaceae</taxon>
        <taxon>Vibrio</taxon>
    </lineage>
</organism>